<dbReference type="Proteomes" id="UP000234882">
    <property type="component" value="Chromosome"/>
</dbReference>
<sequence length="130" mass="13573">MTAEPPLSPASAAAPGPRRIASGALLTAAVLSLSSCGPRNTDETLRGGVPARTNLPLATGLPPDAVRTVSRRDYGWRLIYLPALSPADAEGRAASALCRLERRGVGRIEQIPQVAPQDDPGARMIDIHCA</sequence>
<keyword evidence="2" id="KW-1185">Reference proteome</keyword>
<protein>
    <submittedName>
        <fullName evidence="1">Uncharacterized protein</fullName>
    </submittedName>
</protein>
<dbReference type="EMBL" id="CP025583">
    <property type="protein sequence ID" value="AUM73392.1"/>
    <property type="molecule type" value="Genomic_DNA"/>
</dbReference>
<reference evidence="2" key="1">
    <citation type="submission" date="2017-12" db="EMBL/GenBank/DDBJ databases">
        <title>Genomic analysis of Paracoccus sp. CBA4604.</title>
        <authorList>
            <person name="Roh S.W."/>
            <person name="Kim J.Y."/>
            <person name="Kim J.S."/>
        </authorList>
    </citation>
    <scope>NUCLEOTIDE SEQUENCE [LARGE SCALE GENOMIC DNA]</scope>
    <source>
        <strain evidence="2">CBA4604</strain>
    </source>
</reference>
<name>A0A2K9MCZ7_9RHOB</name>
<evidence type="ECO:0000313" key="1">
    <source>
        <dbReference type="EMBL" id="AUM73392.1"/>
    </source>
</evidence>
<dbReference type="AlphaFoldDB" id="A0A2K9MCZ7"/>
<accession>A0A2K9MCZ7</accession>
<dbReference type="KEGG" id="paru:CYR75_02945"/>
<proteinExistence type="predicted"/>
<dbReference type="OrthoDB" id="7774826at2"/>
<gene>
    <name evidence="1" type="ORF">CYR75_02945</name>
</gene>
<dbReference type="RefSeq" id="WP_101498776.1">
    <property type="nucleotide sequence ID" value="NZ_CP025583.1"/>
</dbReference>
<evidence type="ECO:0000313" key="2">
    <source>
        <dbReference type="Proteomes" id="UP000234882"/>
    </source>
</evidence>
<organism evidence="1 2">
    <name type="scientific">Paracoccus jeotgali</name>
    <dbReference type="NCBI Taxonomy" id="2065379"/>
    <lineage>
        <taxon>Bacteria</taxon>
        <taxon>Pseudomonadati</taxon>
        <taxon>Pseudomonadota</taxon>
        <taxon>Alphaproteobacteria</taxon>
        <taxon>Rhodobacterales</taxon>
        <taxon>Paracoccaceae</taxon>
        <taxon>Paracoccus</taxon>
    </lineage>
</organism>